<evidence type="ECO:0000256" key="13">
    <source>
        <dbReference type="ARBA" id="ARBA00023268"/>
    </source>
</evidence>
<evidence type="ECO:0000313" key="22">
    <source>
        <dbReference type="Proteomes" id="UP000182237"/>
    </source>
</evidence>
<dbReference type="GO" id="GO:0046872">
    <property type="term" value="F:metal ion binding"/>
    <property type="evidence" value="ECO:0007669"/>
    <property type="project" value="UniProtKB-UniRule"/>
</dbReference>
<evidence type="ECO:0000313" key="21">
    <source>
        <dbReference type="EMBL" id="SDS75014.1"/>
    </source>
</evidence>
<evidence type="ECO:0000256" key="12">
    <source>
        <dbReference type="ARBA" id="ARBA00023239"/>
    </source>
</evidence>
<dbReference type="InterPro" id="IPR036652">
    <property type="entry name" value="YjeF_N_dom_sf"/>
</dbReference>
<evidence type="ECO:0000259" key="19">
    <source>
        <dbReference type="PROSITE" id="PS51383"/>
    </source>
</evidence>
<dbReference type="HAMAP" id="MF_01965">
    <property type="entry name" value="NADHX_dehydratase"/>
    <property type="match status" value="1"/>
</dbReference>
<keyword evidence="21" id="KW-0808">Transferase</keyword>
<feature type="domain" description="YjeF C-terminal" evidence="19">
    <location>
        <begin position="221"/>
        <end position="485"/>
    </location>
</feature>
<dbReference type="eggNOG" id="COG0063">
    <property type="taxonomic scope" value="Bacteria"/>
</dbReference>
<dbReference type="GO" id="GO:0110051">
    <property type="term" value="P:metabolite repair"/>
    <property type="evidence" value="ECO:0007669"/>
    <property type="project" value="TreeGrafter"/>
</dbReference>
<evidence type="ECO:0000256" key="11">
    <source>
        <dbReference type="ARBA" id="ARBA00023235"/>
    </source>
</evidence>
<feature type="binding site" evidence="17">
    <location>
        <position position="309"/>
    </location>
    <ligand>
        <name>(6S)-NADPHX</name>
        <dbReference type="ChEBI" id="CHEBI:64076"/>
    </ligand>
</feature>
<dbReference type="eggNOG" id="COG0062">
    <property type="taxonomic scope" value="Bacteria"/>
</dbReference>
<dbReference type="PIRSF" id="PIRSF017184">
    <property type="entry name" value="Nnr"/>
    <property type="match status" value="1"/>
</dbReference>
<evidence type="ECO:0000256" key="5">
    <source>
        <dbReference type="ARBA" id="ARBA00022723"/>
    </source>
</evidence>
<evidence type="ECO:0000256" key="3">
    <source>
        <dbReference type="ARBA" id="ARBA00006001"/>
    </source>
</evidence>
<dbReference type="RefSeq" id="WP_019193493.1">
    <property type="nucleotide sequence ID" value="NZ_LT629765.1"/>
</dbReference>
<comment type="cofactor">
    <cofactor evidence="18">
        <name>K(+)</name>
        <dbReference type="ChEBI" id="CHEBI:29103"/>
    </cofactor>
    <text evidence="18">Binds 1 potassium ion per subunit.</text>
</comment>
<dbReference type="InterPro" id="IPR030677">
    <property type="entry name" value="Nnr"/>
</dbReference>
<comment type="catalytic activity">
    <reaction evidence="2 18">
        <text>(6R)-NADPHX = (6S)-NADPHX</text>
        <dbReference type="Rhea" id="RHEA:32227"/>
        <dbReference type="ChEBI" id="CHEBI:64076"/>
        <dbReference type="ChEBI" id="CHEBI:64077"/>
        <dbReference type="EC" id="5.1.99.6"/>
    </reaction>
</comment>
<proteinExistence type="inferred from homology"/>
<dbReference type="SUPFAM" id="SSF53613">
    <property type="entry name" value="Ribokinase-like"/>
    <property type="match status" value="1"/>
</dbReference>
<dbReference type="Pfam" id="PF03853">
    <property type="entry name" value="YjeF_N"/>
    <property type="match status" value="1"/>
</dbReference>
<comment type="function">
    <text evidence="14 18">Bifunctional enzyme that catalyzes the epimerization of the S- and R-forms of NAD(P)HX and the dehydration of the S-form of NAD(P)HX at the expense of ADP, which is converted to AMP. This allows the repair of both epimers of NAD(P)HX, a damaged form of NAD(P)H that is a result of enzymatic or heat-dependent hydration.</text>
</comment>
<feature type="binding site" evidence="17">
    <location>
        <position position="429"/>
    </location>
    <ligand>
        <name>(6S)-NADPHX</name>
        <dbReference type="ChEBI" id="CHEBI:64076"/>
    </ligand>
</feature>
<dbReference type="PANTHER" id="PTHR12592:SF0">
    <property type="entry name" value="ATP-DEPENDENT (S)-NAD(P)H-HYDRATE DEHYDRATASE"/>
    <property type="match status" value="1"/>
</dbReference>
<dbReference type="STRING" id="1203190.GCA_000312345_00636"/>
<keyword evidence="11 18" id="KW-0413">Isomerase</keyword>
<keyword evidence="12 17" id="KW-0456">Lyase</keyword>
<evidence type="ECO:0000256" key="10">
    <source>
        <dbReference type="ARBA" id="ARBA00023027"/>
    </source>
</evidence>
<evidence type="ECO:0000256" key="16">
    <source>
        <dbReference type="ARBA" id="ARBA00049209"/>
    </source>
</evidence>
<dbReference type="AlphaFoldDB" id="A0A1H1UR32"/>
<dbReference type="InterPro" id="IPR004443">
    <property type="entry name" value="YjeF_N_dom"/>
</dbReference>
<reference evidence="21 22" key="1">
    <citation type="submission" date="2016-10" db="EMBL/GenBank/DDBJ databases">
        <authorList>
            <person name="de Groot N.N."/>
        </authorList>
    </citation>
    <scope>NUCLEOTIDE SEQUENCE [LARGE SCALE GENOMIC DNA]</scope>
    <source>
        <strain evidence="21 22">DSM 45434</strain>
    </source>
</reference>
<keyword evidence="21" id="KW-0418">Kinase</keyword>
<evidence type="ECO:0000256" key="1">
    <source>
        <dbReference type="ARBA" id="ARBA00000013"/>
    </source>
</evidence>
<evidence type="ECO:0000256" key="14">
    <source>
        <dbReference type="ARBA" id="ARBA00025153"/>
    </source>
</evidence>
<evidence type="ECO:0000256" key="2">
    <source>
        <dbReference type="ARBA" id="ARBA00000909"/>
    </source>
</evidence>
<comment type="catalytic activity">
    <reaction evidence="16 17 18">
        <text>(6S)-NADPHX + ADP = AMP + phosphate + NADPH + H(+)</text>
        <dbReference type="Rhea" id="RHEA:32235"/>
        <dbReference type="ChEBI" id="CHEBI:15378"/>
        <dbReference type="ChEBI" id="CHEBI:43474"/>
        <dbReference type="ChEBI" id="CHEBI:57783"/>
        <dbReference type="ChEBI" id="CHEBI:64076"/>
        <dbReference type="ChEBI" id="CHEBI:456215"/>
        <dbReference type="ChEBI" id="CHEBI:456216"/>
        <dbReference type="EC" id="4.2.1.136"/>
    </reaction>
</comment>
<comment type="similarity">
    <text evidence="3 18">In the N-terminal section; belongs to the NnrE/AIBP family.</text>
</comment>
<dbReference type="PROSITE" id="PS51385">
    <property type="entry name" value="YJEF_N"/>
    <property type="match status" value="1"/>
</dbReference>
<name>A0A1H1UR32_9CORY</name>
<keyword evidence="13" id="KW-0511">Multifunctional enzyme</keyword>
<dbReference type="SUPFAM" id="SSF64153">
    <property type="entry name" value="YjeF N-terminal domain-like"/>
    <property type="match status" value="1"/>
</dbReference>
<evidence type="ECO:0000256" key="17">
    <source>
        <dbReference type="HAMAP-Rule" id="MF_01965"/>
    </source>
</evidence>
<evidence type="ECO:0000256" key="8">
    <source>
        <dbReference type="ARBA" id="ARBA00022857"/>
    </source>
</evidence>
<dbReference type="EC" id="4.2.1.136" evidence="17"/>
<dbReference type="EMBL" id="LT629765">
    <property type="protein sequence ID" value="SDS75014.1"/>
    <property type="molecule type" value="Genomic_DNA"/>
</dbReference>
<dbReference type="PROSITE" id="PS51383">
    <property type="entry name" value="YJEF_C_3"/>
    <property type="match status" value="1"/>
</dbReference>
<keyword evidence="8 17" id="KW-0521">NADP</keyword>
<evidence type="ECO:0000259" key="20">
    <source>
        <dbReference type="PROSITE" id="PS51385"/>
    </source>
</evidence>
<comment type="cofactor">
    <cofactor evidence="17">
        <name>Mg(2+)</name>
        <dbReference type="ChEBI" id="CHEBI:18420"/>
    </cofactor>
</comment>
<evidence type="ECO:0000256" key="18">
    <source>
        <dbReference type="PIRNR" id="PIRNR017184"/>
    </source>
</evidence>
<keyword evidence="6 17" id="KW-0547">Nucleotide-binding</keyword>
<dbReference type="Gene3D" id="3.40.50.10260">
    <property type="entry name" value="YjeF N-terminal domain"/>
    <property type="match status" value="1"/>
</dbReference>
<keyword evidence="7 17" id="KW-0067">ATP-binding</keyword>
<evidence type="ECO:0000256" key="4">
    <source>
        <dbReference type="ARBA" id="ARBA00009524"/>
    </source>
</evidence>
<dbReference type="Gene3D" id="3.40.1190.20">
    <property type="match status" value="1"/>
</dbReference>
<comment type="function">
    <text evidence="17">Catalyzes the dehydration of the S-form of NAD(P)HX at the expense of ADP, which is converted to AMP. Together with NAD(P)HX epimerase, which catalyzes the epimerization of the S- and R-forms, the enzyme allows the repair of both epimers of NAD(P)HX, a damaged form of NAD(P)H that is a result of enzymatic or heat-dependent hydration.</text>
</comment>
<feature type="binding site" evidence="17">
    <location>
        <position position="428"/>
    </location>
    <ligand>
        <name>AMP</name>
        <dbReference type="ChEBI" id="CHEBI:456215"/>
    </ligand>
</feature>
<protein>
    <recommendedName>
        <fullName evidence="17">ADP-dependent (S)-NAD(P)H-hydrate dehydratase</fullName>
        <ecNumber evidence="17">4.2.1.136</ecNumber>
    </recommendedName>
    <alternativeName>
        <fullName evidence="17">ADP-dependent NAD(P)HX dehydratase</fullName>
    </alternativeName>
</protein>
<comment type="subunit">
    <text evidence="17">Homotetramer.</text>
</comment>
<evidence type="ECO:0000256" key="6">
    <source>
        <dbReference type="ARBA" id="ARBA00022741"/>
    </source>
</evidence>
<comment type="similarity">
    <text evidence="4 18">In the C-terminal section; belongs to the NnrD/CARKD family.</text>
</comment>
<dbReference type="CDD" id="cd01171">
    <property type="entry name" value="YXKO-related"/>
    <property type="match status" value="1"/>
</dbReference>
<comment type="catalytic activity">
    <reaction evidence="1 18">
        <text>(6R)-NADHX = (6S)-NADHX</text>
        <dbReference type="Rhea" id="RHEA:32215"/>
        <dbReference type="ChEBI" id="CHEBI:64074"/>
        <dbReference type="ChEBI" id="CHEBI:64075"/>
        <dbReference type="EC" id="5.1.99.6"/>
    </reaction>
</comment>
<dbReference type="Pfam" id="PF01256">
    <property type="entry name" value="Carb_kinase"/>
    <property type="match status" value="1"/>
</dbReference>
<keyword evidence="5 18" id="KW-0479">Metal-binding</keyword>
<feature type="binding site" evidence="17">
    <location>
        <position position="256"/>
    </location>
    <ligand>
        <name>(6S)-NADPHX</name>
        <dbReference type="ChEBI" id="CHEBI:64076"/>
    </ligand>
</feature>
<dbReference type="GO" id="GO:0052855">
    <property type="term" value="F:ADP-dependent NAD(P)H-hydrate dehydratase activity"/>
    <property type="evidence" value="ECO:0007669"/>
    <property type="project" value="UniProtKB-UniRule"/>
</dbReference>
<dbReference type="Proteomes" id="UP000182237">
    <property type="component" value="Chromosome I"/>
</dbReference>
<dbReference type="GO" id="GO:0005524">
    <property type="term" value="F:ATP binding"/>
    <property type="evidence" value="ECO:0007669"/>
    <property type="project" value="UniProtKB-UniRule"/>
</dbReference>
<accession>A0A1H1UR32</accession>
<dbReference type="PANTHER" id="PTHR12592">
    <property type="entry name" value="ATP-DEPENDENT (S)-NAD(P)H-HYDRATE DEHYDRATASE FAMILY MEMBER"/>
    <property type="match status" value="1"/>
</dbReference>
<keyword evidence="22" id="KW-1185">Reference proteome</keyword>
<evidence type="ECO:0000256" key="15">
    <source>
        <dbReference type="ARBA" id="ARBA00048238"/>
    </source>
</evidence>
<feature type="binding site" evidence="17">
    <location>
        <position position="362"/>
    </location>
    <ligand>
        <name>(6S)-NADPHX</name>
        <dbReference type="ChEBI" id="CHEBI:64076"/>
    </ligand>
</feature>
<dbReference type="GO" id="GO:0016301">
    <property type="term" value="F:kinase activity"/>
    <property type="evidence" value="ECO:0007669"/>
    <property type="project" value="UniProtKB-KW"/>
</dbReference>
<evidence type="ECO:0000256" key="9">
    <source>
        <dbReference type="ARBA" id="ARBA00022958"/>
    </source>
</evidence>
<feature type="binding site" evidence="17">
    <location>
        <begin position="398"/>
        <end position="402"/>
    </location>
    <ligand>
        <name>AMP</name>
        <dbReference type="ChEBI" id="CHEBI:456215"/>
    </ligand>
</feature>
<organism evidence="21 22">
    <name type="scientific">Corynebacterium timonense</name>
    <dbReference type="NCBI Taxonomy" id="441500"/>
    <lineage>
        <taxon>Bacteria</taxon>
        <taxon>Bacillati</taxon>
        <taxon>Actinomycetota</taxon>
        <taxon>Actinomycetes</taxon>
        <taxon>Mycobacteriales</taxon>
        <taxon>Corynebacteriaceae</taxon>
        <taxon>Corynebacterium</taxon>
    </lineage>
</organism>
<dbReference type="InterPro" id="IPR029056">
    <property type="entry name" value="Ribokinase-like"/>
</dbReference>
<feature type="domain" description="YjeF N-terminal" evidence="20">
    <location>
        <begin position="11"/>
        <end position="198"/>
    </location>
</feature>
<dbReference type="GO" id="GO:0046496">
    <property type="term" value="P:nicotinamide nucleotide metabolic process"/>
    <property type="evidence" value="ECO:0007669"/>
    <property type="project" value="UniProtKB-UniRule"/>
</dbReference>
<comment type="similarity">
    <text evidence="17">Belongs to the NnrD/CARKD family.</text>
</comment>
<dbReference type="GO" id="GO:0052856">
    <property type="term" value="F:NAD(P)HX epimerase activity"/>
    <property type="evidence" value="ECO:0007669"/>
    <property type="project" value="UniProtKB-EC"/>
</dbReference>
<sequence length="495" mass="49943">MFHEAYTADQIRAAEKPLLEAQDAPDELMKKAAHAVFRAAEEMLGHPSRVVLLVGTGGNGGDALYAGAELALGGHRVDAWCVFGTAHSPALEAFRNAGGQLLSGPPETGYDLLIDGILGLSGSGGLPSSLASPLTAARQVLAVDVPSGVEADTGVAGEVRVDADVTVTFGGWRVAHALAPECGTALVADIGGVAGELSRAADVTIARAVCPERAWPDGLVPLGPLPAPSLEPGARDDKYSGGVVGIRAGSSTYPGAALLCVAGAVAATPAMVRYAGPQAAEVVRAHPEVVAAPDLERTGRVQAWVYGPGAGTDEAAADELAWLIAREEPLLIDADGLTLLATHAHLRRALRERTAATVVTPHDGEAKRLADAVGLEDKDRLATARELADLLGCTVLLKGRSTIIAEPNGGRCTIVDAGNSWAATPGSGDVLAGVAGARMARGDEVAQAVQVHAAAAKLAAATAYGEAPTSASVIAAHIRPATALLAGGCGATATS</sequence>
<keyword evidence="10 17" id="KW-0520">NAD</keyword>
<keyword evidence="9 18" id="KW-0630">Potassium</keyword>
<comment type="catalytic activity">
    <reaction evidence="15 17 18">
        <text>(6S)-NADHX + ADP = AMP + phosphate + NADH + H(+)</text>
        <dbReference type="Rhea" id="RHEA:32223"/>
        <dbReference type="ChEBI" id="CHEBI:15378"/>
        <dbReference type="ChEBI" id="CHEBI:43474"/>
        <dbReference type="ChEBI" id="CHEBI:57945"/>
        <dbReference type="ChEBI" id="CHEBI:64074"/>
        <dbReference type="ChEBI" id="CHEBI:456215"/>
        <dbReference type="ChEBI" id="CHEBI:456216"/>
        <dbReference type="EC" id="4.2.1.136"/>
    </reaction>
</comment>
<gene>
    <name evidence="17" type="primary">nnrD</name>
    <name evidence="21" type="ORF">SAMN04488539_2311</name>
</gene>
<dbReference type="InterPro" id="IPR000631">
    <property type="entry name" value="CARKD"/>
</dbReference>
<dbReference type="OrthoDB" id="9806925at2"/>
<evidence type="ECO:0000256" key="7">
    <source>
        <dbReference type="ARBA" id="ARBA00022840"/>
    </source>
</evidence>